<name>A0A2L0EQR8_SORCE</name>
<sequence length="374" mass="38286">MNFRNRLMNSHFGSVILLAFSVFPFAAGCQVDVVDGGSDAEVDSSEEASSGSARACGGLLGLTCRDGYFCDYELEAMCGAFDQTGVCTRVPRACTEEYNPVCGCDGQTYGNECAANAAGVSVSSLGECAPPPERACGGLLGLSCERGEFCDYELEAMCGAADQTGVCRTTPDACAEIYAPVCGCDGRTYGNECEANQAGVSVSSLGECAPAPGEICGTRGAPDCAPGFFCEFEPEAACGSFDLPGTCAPIPDVCTREFNPVCGCDGNTYANPCVANASGVSVASFGECGSEPDPKQACGGIAGLACDRGEFCNYSIEAMCGAADQMGTCETIPEACTFEYNPVCGCDDRTYGNACAANAAGVSVAYRGECRAAL</sequence>
<dbReference type="Proteomes" id="UP000238348">
    <property type="component" value="Chromosome"/>
</dbReference>
<feature type="signal peptide" evidence="1">
    <location>
        <begin position="1"/>
        <end position="26"/>
    </location>
</feature>
<evidence type="ECO:0000259" key="2">
    <source>
        <dbReference type="PROSITE" id="PS51465"/>
    </source>
</evidence>
<dbReference type="SMART" id="SM00280">
    <property type="entry name" value="KAZAL"/>
    <property type="match status" value="4"/>
</dbReference>
<dbReference type="Pfam" id="PF00050">
    <property type="entry name" value="Kazal_1"/>
    <property type="match status" value="4"/>
</dbReference>
<accession>A0A2L0EQR8</accession>
<dbReference type="InterPro" id="IPR036058">
    <property type="entry name" value="Kazal_dom_sf"/>
</dbReference>
<feature type="domain" description="Kazal-like" evidence="2">
    <location>
        <begin position="323"/>
        <end position="372"/>
    </location>
</feature>
<feature type="domain" description="Kazal-like" evidence="2">
    <location>
        <begin position="81"/>
        <end position="130"/>
    </location>
</feature>
<dbReference type="RefSeq" id="WP_104980093.1">
    <property type="nucleotide sequence ID" value="NZ_CP012673.1"/>
</dbReference>
<feature type="domain" description="Kazal-like" evidence="2">
    <location>
        <begin position="241"/>
        <end position="290"/>
    </location>
</feature>
<dbReference type="PROSITE" id="PS51465">
    <property type="entry name" value="KAZAL_2"/>
    <property type="match status" value="4"/>
</dbReference>
<keyword evidence="1" id="KW-0732">Signal</keyword>
<evidence type="ECO:0000313" key="4">
    <source>
        <dbReference type="Proteomes" id="UP000238348"/>
    </source>
</evidence>
<evidence type="ECO:0000256" key="1">
    <source>
        <dbReference type="SAM" id="SignalP"/>
    </source>
</evidence>
<dbReference type="InterPro" id="IPR002350">
    <property type="entry name" value="Kazal_dom"/>
</dbReference>
<dbReference type="SUPFAM" id="SSF100895">
    <property type="entry name" value="Kazal-type serine protease inhibitors"/>
    <property type="match status" value="4"/>
</dbReference>
<proteinExistence type="predicted"/>
<dbReference type="EMBL" id="CP012673">
    <property type="protein sequence ID" value="AUX41636.1"/>
    <property type="molecule type" value="Genomic_DNA"/>
</dbReference>
<dbReference type="GO" id="GO:0005615">
    <property type="term" value="C:extracellular space"/>
    <property type="evidence" value="ECO:0007669"/>
    <property type="project" value="TreeGrafter"/>
</dbReference>
<feature type="chain" id="PRO_5014979334" description="Kazal-like domain-containing protein" evidence="1">
    <location>
        <begin position="27"/>
        <end position="374"/>
    </location>
</feature>
<reference evidence="3 4" key="1">
    <citation type="submission" date="2015-09" db="EMBL/GenBank/DDBJ databases">
        <title>Sorangium comparison.</title>
        <authorList>
            <person name="Zaburannyi N."/>
            <person name="Bunk B."/>
            <person name="Overmann J."/>
            <person name="Mueller R."/>
        </authorList>
    </citation>
    <scope>NUCLEOTIDE SEQUENCE [LARGE SCALE GENOMIC DNA]</scope>
    <source>
        <strain evidence="3 4">So ce26</strain>
    </source>
</reference>
<dbReference type="Gene3D" id="3.30.60.30">
    <property type="match status" value="4"/>
</dbReference>
<evidence type="ECO:0000313" key="3">
    <source>
        <dbReference type="EMBL" id="AUX41636.1"/>
    </source>
</evidence>
<gene>
    <name evidence="3" type="ORF">SOCE26_030570</name>
</gene>
<dbReference type="AlphaFoldDB" id="A0A2L0EQR8"/>
<dbReference type="PROSITE" id="PS51257">
    <property type="entry name" value="PROKAR_LIPOPROTEIN"/>
    <property type="match status" value="1"/>
</dbReference>
<dbReference type="PANTHER" id="PTHR21131:SF0">
    <property type="entry name" value="GEO10195P1-RELATED"/>
    <property type="match status" value="1"/>
</dbReference>
<feature type="domain" description="Kazal-like" evidence="2">
    <location>
        <begin position="161"/>
        <end position="210"/>
    </location>
</feature>
<dbReference type="CDD" id="cd00104">
    <property type="entry name" value="KAZAL_FS"/>
    <property type="match status" value="3"/>
</dbReference>
<dbReference type="OrthoDB" id="5496988at2"/>
<organism evidence="3 4">
    <name type="scientific">Sorangium cellulosum</name>
    <name type="common">Polyangium cellulosum</name>
    <dbReference type="NCBI Taxonomy" id="56"/>
    <lineage>
        <taxon>Bacteria</taxon>
        <taxon>Pseudomonadati</taxon>
        <taxon>Myxococcota</taxon>
        <taxon>Polyangia</taxon>
        <taxon>Polyangiales</taxon>
        <taxon>Polyangiaceae</taxon>
        <taxon>Sorangium</taxon>
    </lineage>
</organism>
<dbReference type="InterPro" id="IPR053265">
    <property type="entry name" value="Serpin"/>
</dbReference>
<protein>
    <recommendedName>
        <fullName evidence="2">Kazal-like domain-containing protein</fullName>
    </recommendedName>
</protein>
<dbReference type="PANTHER" id="PTHR21131">
    <property type="entry name" value="SERINE-TYPE ENDOPEPTIDASE INHIBITOR"/>
    <property type="match status" value="1"/>
</dbReference>